<dbReference type="EMBL" id="GEDC01025696">
    <property type="protein sequence ID" value="JAS11602.1"/>
    <property type="molecule type" value="Transcribed_RNA"/>
</dbReference>
<gene>
    <name evidence="2" type="ORF">g.6499</name>
    <name evidence="3" type="ORF">g.6510</name>
</gene>
<dbReference type="GO" id="GO:0017080">
    <property type="term" value="F:sodium channel regulator activity"/>
    <property type="evidence" value="ECO:0007669"/>
    <property type="project" value="TreeGrafter"/>
</dbReference>
<keyword evidence="1" id="KW-0472">Membrane</keyword>
<protein>
    <submittedName>
        <fullName evidence="3">Uncharacterized protein</fullName>
    </submittedName>
</protein>
<evidence type="ECO:0000313" key="2">
    <source>
        <dbReference type="EMBL" id="JAS11602.1"/>
    </source>
</evidence>
<sequence length="465" mass="52461">MGRRRNKDQPRLIPEQDKRICGSICLCQLTIVLSCVSLVYLTVAVYMPSHKAFHYGIEPVPVMCQAVNTTLVNNCDWASCGEWCLTKTTGFCPQIHVTTRRNGTDITLENCTRLTSVSCPPANSAVLKRFNCNNDKECATLTGIFNCSLGHCANMSTLYLCHHKADGIIVDSDKDNLKLNGFFECYKSRCTKIKRQFYCDRYCNKITTTAVNVYVQYENDVFTGTCNRMVAHNRANGSDVGIKVEATEVWRETGLPEVVMASCHKVQREGNTLRATDCINGTLLNEELIPEKYMNFTTYWSLVTNSTRLLDPEQNYLPMQHLLTIFNYSRLYINLEGCVNTLRGECREFLNTHGIDGDNNTAQSRFPCFYKKDDPFLVIARFDLDKTWRDLMIAIFVPSTLFVISFIALVVIAHSVKVGDDAKMRCQLCAQDDPAAITEDLAMDGVLQTTEDMADMDTRANQPLA</sequence>
<accession>A0A1B6EBF3</accession>
<dbReference type="GO" id="GO:0005886">
    <property type="term" value="C:plasma membrane"/>
    <property type="evidence" value="ECO:0007669"/>
    <property type="project" value="TreeGrafter"/>
</dbReference>
<dbReference type="EMBL" id="GEDC01002094">
    <property type="protein sequence ID" value="JAS35204.1"/>
    <property type="molecule type" value="Transcribed_RNA"/>
</dbReference>
<organism evidence="3">
    <name type="scientific">Clastoptera arizonana</name>
    <name type="common">Arizona spittle bug</name>
    <dbReference type="NCBI Taxonomy" id="38151"/>
    <lineage>
        <taxon>Eukaryota</taxon>
        <taxon>Metazoa</taxon>
        <taxon>Ecdysozoa</taxon>
        <taxon>Arthropoda</taxon>
        <taxon>Hexapoda</taxon>
        <taxon>Insecta</taxon>
        <taxon>Pterygota</taxon>
        <taxon>Neoptera</taxon>
        <taxon>Paraneoptera</taxon>
        <taxon>Hemiptera</taxon>
        <taxon>Auchenorrhyncha</taxon>
        <taxon>Cercopoidea</taxon>
        <taxon>Clastopteridae</taxon>
        <taxon>Clastoptera</taxon>
    </lineage>
</organism>
<dbReference type="PANTHER" id="PTHR12335:SF3">
    <property type="entry name" value="IP11896P"/>
    <property type="match status" value="1"/>
</dbReference>
<proteinExistence type="predicted"/>
<dbReference type="AlphaFoldDB" id="A0A1B6EBF3"/>
<feature type="transmembrane region" description="Helical" evidence="1">
    <location>
        <begin position="20"/>
        <end position="47"/>
    </location>
</feature>
<keyword evidence="1" id="KW-0812">Transmembrane</keyword>
<dbReference type="PROSITE" id="PS51257">
    <property type="entry name" value="PROKAR_LIPOPROTEIN"/>
    <property type="match status" value="1"/>
</dbReference>
<feature type="transmembrane region" description="Helical" evidence="1">
    <location>
        <begin position="391"/>
        <end position="416"/>
    </location>
</feature>
<reference evidence="3" key="1">
    <citation type="submission" date="2015-12" db="EMBL/GenBank/DDBJ databases">
        <title>De novo transcriptome assembly of four potential Pierce s Disease insect vectors from Arizona vineyards.</title>
        <authorList>
            <person name="Tassone E.E."/>
        </authorList>
    </citation>
    <scope>NUCLEOTIDE SEQUENCE</scope>
</reference>
<keyword evidence="1" id="KW-1133">Transmembrane helix</keyword>
<evidence type="ECO:0000256" key="1">
    <source>
        <dbReference type="SAM" id="Phobius"/>
    </source>
</evidence>
<name>A0A1B6EBF3_9HEMI</name>
<dbReference type="PANTHER" id="PTHR12335">
    <property type="entry name" value="TIPE PROTEIN TEMPERATURE-INDUCED PARALYTIC E"/>
    <property type="match status" value="1"/>
</dbReference>
<dbReference type="GO" id="GO:0002028">
    <property type="term" value="P:regulation of sodium ion transport"/>
    <property type="evidence" value="ECO:0007669"/>
    <property type="project" value="TreeGrafter"/>
</dbReference>
<evidence type="ECO:0000313" key="3">
    <source>
        <dbReference type="EMBL" id="JAS35204.1"/>
    </source>
</evidence>
<dbReference type="InterPro" id="IPR031578">
    <property type="entry name" value="TipE"/>
</dbReference>